<dbReference type="GO" id="GO:0009289">
    <property type="term" value="C:pilus"/>
    <property type="evidence" value="ECO:0007669"/>
    <property type="project" value="InterPro"/>
</dbReference>
<dbReference type="InterPro" id="IPR045584">
    <property type="entry name" value="Pilin-like"/>
</dbReference>
<dbReference type="Gene3D" id="3.30.1690.10">
    <property type="entry name" value="TcpA-like pilin"/>
    <property type="match status" value="1"/>
</dbReference>
<comment type="caution">
    <text evidence="3">The sequence shown here is derived from an EMBL/GenBank/DDBJ whole genome shotgun (WGS) entry which is preliminary data.</text>
</comment>
<accession>A0A760BGI1</accession>
<dbReference type="SUPFAM" id="SSF54523">
    <property type="entry name" value="Pili subunits"/>
    <property type="match status" value="1"/>
</dbReference>
<evidence type="ECO:0000313" key="3">
    <source>
        <dbReference type="EMBL" id="HAG2284924.1"/>
    </source>
</evidence>
<comment type="subcellular location">
    <subcellularLocation>
        <location evidence="1">Membrane</location>
        <topology evidence="1">Single-pass membrane protein</topology>
    </subcellularLocation>
</comment>
<protein>
    <submittedName>
        <fullName evidence="3">Type IV pilus major pilin</fullName>
    </submittedName>
</protein>
<evidence type="ECO:0000256" key="2">
    <source>
        <dbReference type="SAM" id="Phobius"/>
    </source>
</evidence>
<keyword evidence="2" id="KW-0472">Membrane</keyword>
<feature type="transmembrane region" description="Helical" evidence="2">
    <location>
        <begin position="31"/>
        <end position="52"/>
    </location>
</feature>
<name>A0A760BGI1_SALER</name>
<sequence length="241" mass="25699">MNVLKMAETRRKLSEKLNRYRELKKQRGMTLLEIIIVLGIIGVIAAGVVILAQRAYDNKAMTDLANNANTIRVAMKEAYGPSGQYPAQNTSATIALTPANYKTVTAAPVSKLIGLGKLSLDEAQNGISSDFIDIGNVTIGTKAAAGYFIQLNGLNQQQCRGLVNQMANNWDYVEVRQGAASGSYNTVDPTLDIATGADTVPNTAMAAAVLRTLEHPNQINADTSVLVCEDSSANALILGSR</sequence>
<dbReference type="InterPro" id="IPR010271">
    <property type="entry name" value="TcpA"/>
</dbReference>
<dbReference type="GO" id="GO:0043230">
    <property type="term" value="C:extracellular organelle"/>
    <property type="evidence" value="ECO:0007669"/>
    <property type="project" value="InterPro"/>
</dbReference>
<dbReference type="Pfam" id="PF05946">
    <property type="entry name" value="TcpA"/>
    <property type="match status" value="1"/>
</dbReference>
<dbReference type="PROSITE" id="PS00409">
    <property type="entry name" value="PROKAR_NTER_METHYL"/>
    <property type="match status" value="1"/>
</dbReference>
<evidence type="ECO:0000256" key="1">
    <source>
        <dbReference type="ARBA" id="ARBA00004167"/>
    </source>
</evidence>
<reference evidence="3" key="2">
    <citation type="submission" date="2020-02" db="EMBL/GenBank/DDBJ databases">
        <authorList>
            <consortium name="NCBI Pathogen Detection Project"/>
        </authorList>
    </citation>
    <scope>NUCLEOTIDE SEQUENCE</scope>
    <source>
        <strain evidence="3">MA.CK_94/00001630</strain>
    </source>
</reference>
<proteinExistence type="predicted"/>
<dbReference type="GO" id="GO:0016020">
    <property type="term" value="C:membrane"/>
    <property type="evidence" value="ECO:0007669"/>
    <property type="project" value="UniProtKB-SubCell"/>
</dbReference>
<keyword evidence="2" id="KW-1133">Transmembrane helix</keyword>
<dbReference type="Pfam" id="PF07963">
    <property type="entry name" value="N_methyl"/>
    <property type="match status" value="1"/>
</dbReference>
<dbReference type="NCBIfam" id="TIGR02532">
    <property type="entry name" value="IV_pilin_GFxxxE"/>
    <property type="match status" value="1"/>
</dbReference>
<keyword evidence="2" id="KW-0812">Transmembrane</keyword>
<dbReference type="AlphaFoldDB" id="A0A760BGI1"/>
<gene>
    <name evidence="3" type="ORF">G8W61_005334</name>
</gene>
<organism evidence="3">
    <name type="scientific">Salmonella enterica</name>
    <name type="common">Salmonella choleraesuis</name>
    <dbReference type="NCBI Taxonomy" id="28901"/>
    <lineage>
        <taxon>Bacteria</taxon>
        <taxon>Pseudomonadati</taxon>
        <taxon>Pseudomonadota</taxon>
        <taxon>Gammaproteobacteria</taxon>
        <taxon>Enterobacterales</taxon>
        <taxon>Enterobacteriaceae</taxon>
        <taxon>Salmonella</taxon>
    </lineage>
</organism>
<dbReference type="EMBL" id="DAAXRP010000035">
    <property type="protein sequence ID" value="HAG2284924.1"/>
    <property type="molecule type" value="Genomic_DNA"/>
</dbReference>
<reference evidence="3" key="1">
    <citation type="journal article" date="2018" name="Genome Biol.">
        <title>SKESA: strategic k-mer extension for scrupulous assemblies.</title>
        <authorList>
            <person name="Souvorov A."/>
            <person name="Agarwala R."/>
            <person name="Lipman D.J."/>
        </authorList>
    </citation>
    <scope>NUCLEOTIDE SEQUENCE</scope>
    <source>
        <strain evidence="3">MA.CK_94/00001630</strain>
    </source>
</reference>
<dbReference type="InterPro" id="IPR012902">
    <property type="entry name" value="N_methyl_site"/>
</dbReference>